<reference evidence="1" key="1">
    <citation type="submission" date="2021-01" db="EMBL/GenBank/DDBJ databases">
        <authorList>
            <person name="Sun Q."/>
        </authorList>
    </citation>
    <scope>NUCLEOTIDE SEQUENCE</scope>
    <source>
        <strain evidence="1">YIM B02566</strain>
    </source>
</reference>
<keyword evidence="2" id="KW-1185">Reference proteome</keyword>
<evidence type="ECO:0000313" key="2">
    <source>
        <dbReference type="Proteomes" id="UP000616151"/>
    </source>
</evidence>
<sequence>MTTAENTNAPSQNDTVIAVLTALSVCHLLNDMMQSLLPSIYPILKDSYQLDFSQIGFITLAFQLTASLLQPVVGMYTDRYPKPYSAAIGMGMTVVGLGLIATANSYPLLLAAAAFVGVGSSIFHPESSRVARLASGGRHGFAQSLFQVGGNVGSAIGPLLAALIILPNGQKSVAWFMAAGIVAMGLLTFVGRWYATHGRARVSVTSTRAHLEHLSSGRIKLAIAVLVALVFSKFVYMASLGNYFTFYLIDTFGVSVHNSQLYLFVFLAAVAAGTFLGGPLGDYFGRKYVIWFSIVGALPFTLALPYANLEWTLVLAIIIGLIMSSAFSAIVVFAQELVPGRTGMIAGLFFGLAFGMGGLGAAILGEIADLTSIGYVYQICSFLPLIGLVTWFLPNIEGSRRRAKA</sequence>
<protein>
    <submittedName>
        <fullName evidence="1">MFS transporter</fullName>
    </submittedName>
</protein>
<dbReference type="EMBL" id="JAENHL010000004">
    <property type="protein sequence ID" value="MBK1864969.1"/>
    <property type="molecule type" value="Genomic_DNA"/>
</dbReference>
<evidence type="ECO:0000313" key="1">
    <source>
        <dbReference type="EMBL" id="MBK1864969.1"/>
    </source>
</evidence>
<accession>A0ACC5QX53</accession>
<dbReference type="Proteomes" id="UP000616151">
    <property type="component" value="Unassembled WGS sequence"/>
</dbReference>
<organism evidence="1 2">
    <name type="scientific">Taklimakanibacter albus</name>
    <dbReference type="NCBI Taxonomy" id="2800327"/>
    <lineage>
        <taxon>Bacteria</taxon>
        <taxon>Pseudomonadati</taxon>
        <taxon>Pseudomonadota</taxon>
        <taxon>Alphaproteobacteria</taxon>
        <taxon>Hyphomicrobiales</taxon>
        <taxon>Aestuariivirgaceae</taxon>
        <taxon>Taklimakanibacter</taxon>
    </lineage>
</organism>
<name>A0ACC5QX53_9HYPH</name>
<proteinExistence type="predicted"/>
<comment type="caution">
    <text evidence="1">The sequence shown here is derived from an EMBL/GenBank/DDBJ whole genome shotgun (WGS) entry which is preliminary data.</text>
</comment>
<gene>
    <name evidence="1" type="ORF">JHL16_01275</name>
</gene>